<dbReference type="Pfam" id="PF00232">
    <property type="entry name" value="Glyco_hydro_1"/>
    <property type="match status" value="1"/>
</dbReference>
<organism evidence="3 4">
    <name type="scientific">Schizophyllum amplum</name>
    <dbReference type="NCBI Taxonomy" id="97359"/>
    <lineage>
        <taxon>Eukaryota</taxon>
        <taxon>Fungi</taxon>
        <taxon>Dikarya</taxon>
        <taxon>Basidiomycota</taxon>
        <taxon>Agaricomycotina</taxon>
        <taxon>Agaricomycetes</taxon>
        <taxon>Agaricomycetidae</taxon>
        <taxon>Agaricales</taxon>
        <taxon>Schizophyllaceae</taxon>
        <taxon>Schizophyllum</taxon>
    </lineage>
</organism>
<dbReference type="OrthoDB" id="65569at2759"/>
<feature type="signal peptide" evidence="2">
    <location>
        <begin position="1"/>
        <end position="21"/>
    </location>
</feature>
<keyword evidence="3" id="KW-0378">Hydrolase</keyword>
<dbReference type="PANTHER" id="PTHR10353:SF53">
    <property type="entry name" value="BETA-1,4-GLUCOSIDASE (EUROFUNG)"/>
    <property type="match status" value="1"/>
</dbReference>
<dbReference type="PANTHER" id="PTHR10353">
    <property type="entry name" value="GLYCOSYL HYDROLASE"/>
    <property type="match status" value="1"/>
</dbReference>
<dbReference type="InterPro" id="IPR001360">
    <property type="entry name" value="Glyco_hydro_1"/>
</dbReference>
<evidence type="ECO:0000256" key="1">
    <source>
        <dbReference type="RuleBase" id="RU003690"/>
    </source>
</evidence>
<dbReference type="STRING" id="97359.A0A550BYG4"/>
<comment type="caution">
    <text evidence="3">The sequence shown here is derived from an EMBL/GenBank/DDBJ whole genome shotgun (WGS) entry which is preliminary data.</text>
</comment>
<evidence type="ECO:0000256" key="2">
    <source>
        <dbReference type="SAM" id="SignalP"/>
    </source>
</evidence>
<name>A0A550BYG4_9AGAR</name>
<dbReference type="PROSITE" id="PS00653">
    <property type="entry name" value="GLYCOSYL_HYDROL_F1_2"/>
    <property type="match status" value="1"/>
</dbReference>
<dbReference type="Gene3D" id="3.20.20.80">
    <property type="entry name" value="Glycosidases"/>
    <property type="match status" value="1"/>
</dbReference>
<dbReference type="AlphaFoldDB" id="A0A550BYG4"/>
<keyword evidence="2" id="KW-0732">Signal</keyword>
<dbReference type="Proteomes" id="UP000320762">
    <property type="component" value="Unassembled WGS sequence"/>
</dbReference>
<accession>A0A550BYG4</accession>
<evidence type="ECO:0000313" key="4">
    <source>
        <dbReference type="Proteomes" id="UP000320762"/>
    </source>
</evidence>
<dbReference type="PRINTS" id="PR00131">
    <property type="entry name" value="GLHYDRLASE1"/>
</dbReference>
<protein>
    <submittedName>
        <fullName evidence="3">Glycoside hydrolase superfamily</fullName>
    </submittedName>
</protein>
<dbReference type="InterPro" id="IPR017853">
    <property type="entry name" value="GH"/>
</dbReference>
<dbReference type="InterPro" id="IPR033132">
    <property type="entry name" value="GH_1_N_CS"/>
</dbReference>
<evidence type="ECO:0000313" key="3">
    <source>
        <dbReference type="EMBL" id="TRM57594.1"/>
    </source>
</evidence>
<keyword evidence="4" id="KW-1185">Reference proteome</keyword>
<dbReference type="GO" id="GO:0005975">
    <property type="term" value="P:carbohydrate metabolic process"/>
    <property type="evidence" value="ECO:0007669"/>
    <property type="project" value="InterPro"/>
</dbReference>
<dbReference type="EMBL" id="VDMD01000045">
    <property type="protein sequence ID" value="TRM57594.1"/>
    <property type="molecule type" value="Genomic_DNA"/>
</dbReference>
<comment type="similarity">
    <text evidence="1">Belongs to the glycosyl hydrolase 1 family.</text>
</comment>
<dbReference type="GO" id="GO:0008422">
    <property type="term" value="F:beta-glucosidase activity"/>
    <property type="evidence" value="ECO:0007669"/>
    <property type="project" value="TreeGrafter"/>
</dbReference>
<reference evidence="3 4" key="1">
    <citation type="journal article" date="2019" name="New Phytol.">
        <title>Comparative genomics reveals unique wood-decay strategies and fruiting body development in the Schizophyllaceae.</title>
        <authorList>
            <person name="Almasi E."/>
            <person name="Sahu N."/>
            <person name="Krizsan K."/>
            <person name="Balint B."/>
            <person name="Kovacs G.M."/>
            <person name="Kiss B."/>
            <person name="Cseklye J."/>
            <person name="Drula E."/>
            <person name="Henrissat B."/>
            <person name="Nagy I."/>
            <person name="Chovatia M."/>
            <person name="Adam C."/>
            <person name="LaButti K."/>
            <person name="Lipzen A."/>
            <person name="Riley R."/>
            <person name="Grigoriev I.V."/>
            <person name="Nagy L.G."/>
        </authorList>
    </citation>
    <scope>NUCLEOTIDE SEQUENCE [LARGE SCALE GENOMIC DNA]</scope>
    <source>
        <strain evidence="3 4">NL-1724</strain>
    </source>
</reference>
<gene>
    <name evidence="3" type="ORF">BD626DRAFT_209482</name>
</gene>
<dbReference type="SUPFAM" id="SSF51445">
    <property type="entry name" value="(Trans)glycosidases"/>
    <property type="match status" value="1"/>
</dbReference>
<sequence>MHISRCTVGIGLLQAIRAAHAQTAIASTTETPAPTTATVTVVDVPTATATTGAYFPPVGSIEPDYSAEGLDELWNVIGSVEAPPFTTTVTPTASVALPSPPPPLYPAFFAPEPKDILPQYKFPAGFKYGVATAAYQVEGAVKDEGKGPTMWDWASRQPGGVADNTTGDIVDLNYYLYKMDTARVAALGLNTHSFSVSWSRILPYGAADSPVNQEGVDHYSDVIDTHLEYGVEPVVTLFHWDTPLALQAYYGGFTSPKIVDDFINYAKAVFSAYNGRVKTWYTFNEPRVFCEQIASYPFNVTYAAGVNTSTAPFHCAYYLLKAHAGAVKAFRAMNISGEIALKNDDFVGTPWRANNTDDAEAVERHAAFQIGIFSDPLYTTGDWPQIMKDTLPEEYLPRFTDEEKADLLGSADFYAIDSYRSWFVSAPDNGVAACVSNTSDPNWPQCNLNMVYDAQAGWAAGVLSDPGTDWLGATPDGARELFNELNRRWPSPKIYVSEFGFSEPFENERTQLYEIKQDVARTNYYMTYLGEILQSIHEDGVPIAGIFAWAMIDNAEWGSGISTKFGIQHVNYTTLERTYKRSAIALSDFWAAHQS</sequence>
<feature type="chain" id="PRO_5022206793" evidence="2">
    <location>
        <begin position="22"/>
        <end position="595"/>
    </location>
</feature>
<proteinExistence type="inferred from homology"/>